<dbReference type="RefSeq" id="WP_152886122.1">
    <property type="nucleotide sequence ID" value="NZ_VJZD01000023.1"/>
</dbReference>
<reference evidence="1 2" key="1">
    <citation type="submission" date="2019-07" db="EMBL/GenBank/DDBJ databases">
        <title>New species of Amycolatopsis and Streptomyces.</title>
        <authorList>
            <person name="Duangmal K."/>
            <person name="Teo W.F.A."/>
            <person name="Lipun K."/>
        </authorList>
    </citation>
    <scope>NUCLEOTIDE SEQUENCE [LARGE SCALE GENOMIC DNA]</scope>
    <source>
        <strain evidence="1 2">NBRC 109810</strain>
    </source>
</reference>
<gene>
    <name evidence="1" type="ORF">FNH09_08435</name>
</gene>
<dbReference type="EMBL" id="VJZD01000023">
    <property type="protein sequence ID" value="MPY31325.1"/>
    <property type="molecule type" value="Genomic_DNA"/>
</dbReference>
<evidence type="ECO:0000313" key="1">
    <source>
        <dbReference type="EMBL" id="MPY31325.1"/>
    </source>
</evidence>
<comment type="caution">
    <text evidence="1">The sequence shown here is derived from an EMBL/GenBank/DDBJ whole genome shotgun (WGS) entry which is preliminary data.</text>
</comment>
<keyword evidence="2" id="KW-1185">Reference proteome</keyword>
<organism evidence="1 2">
    <name type="scientific">Streptomyces adustus</name>
    <dbReference type="NCBI Taxonomy" id="1609272"/>
    <lineage>
        <taxon>Bacteria</taxon>
        <taxon>Bacillati</taxon>
        <taxon>Actinomycetota</taxon>
        <taxon>Actinomycetes</taxon>
        <taxon>Kitasatosporales</taxon>
        <taxon>Streptomycetaceae</taxon>
        <taxon>Streptomyces</taxon>
    </lineage>
</organism>
<proteinExistence type="predicted"/>
<evidence type="ECO:0000313" key="2">
    <source>
        <dbReference type="Proteomes" id="UP000325849"/>
    </source>
</evidence>
<dbReference type="OrthoDB" id="4230746at2"/>
<accession>A0A5N8VBH4</accession>
<name>A0A5N8VBH4_9ACTN</name>
<dbReference type="AlphaFoldDB" id="A0A5N8VBH4"/>
<sequence length="141" mass="15386">MQHHTVQQLSAGPRAGKYVYTGGGERARYVECCADAFLLVYGVPEDERDSSPAWQDVGHDTAADAYAHMRAVLLTRLTLTGRLADWSGCTAPVGGRICDEPTKGVAQIPPMHFQEPLCDEHRTPETVAAMWDGPGDWSGSW</sequence>
<protein>
    <submittedName>
        <fullName evidence="1">Uncharacterized protein</fullName>
    </submittedName>
</protein>
<dbReference type="Proteomes" id="UP000325849">
    <property type="component" value="Unassembled WGS sequence"/>
</dbReference>